<dbReference type="AlphaFoldDB" id="A0A9E8SAJ3"/>
<evidence type="ECO:0000313" key="1">
    <source>
        <dbReference type="EMBL" id="WAB82641.1"/>
    </source>
</evidence>
<gene>
    <name evidence="1" type="ORF">OVN18_06475</name>
</gene>
<proteinExistence type="predicted"/>
<dbReference type="RefSeq" id="WP_267782819.1">
    <property type="nucleotide sequence ID" value="NZ_CP113089.1"/>
</dbReference>
<dbReference type="KEGG" id="mdb:OVN18_06475"/>
<organism evidence="1 2">
    <name type="scientific">Microcella daejeonensis</name>
    <dbReference type="NCBI Taxonomy" id="2994971"/>
    <lineage>
        <taxon>Bacteria</taxon>
        <taxon>Bacillati</taxon>
        <taxon>Actinomycetota</taxon>
        <taxon>Actinomycetes</taxon>
        <taxon>Micrococcales</taxon>
        <taxon>Microbacteriaceae</taxon>
        <taxon>Microcella</taxon>
    </lineage>
</organism>
<protein>
    <submittedName>
        <fullName evidence="1">Uncharacterized protein</fullName>
    </submittedName>
</protein>
<reference evidence="1" key="1">
    <citation type="submission" date="2022-11" db="EMBL/GenBank/DDBJ databases">
        <title>Description of Microcella daejonensis nov. sp, isolated from riverside soil.</title>
        <authorList>
            <person name="Molina K.M."/>
            <person name="Kim S.B."/>
        </authorList>
    </citation>
    <scope>NUCLEOTIDE SEQUENCE</scope>
    <source>
        <strain evidence="1">MMS21-STM12</strain>
    </source>
</reference>
<keyword evidence="2" id="KW-1185">Reference proteome</keyword>
<sequence>MSGYELSYDAGCWYRLPDSGDARGFADEVVADLRASRPDLDADDAHAVRGVAEAVVLSRPDDASESFLFLPADVGALGVAHLSIIVPAAGEIYSAVDVMAAADDALLPPARSDLEFASLGRGSRIITVTPGGDGLPAARIEYLFSDGPAVLMVSALARSVRDAGIMTSAMDELLAGFRWMPA</sequence>
<name>A0A9E8SAJ3_9MICO</name>
<dbReference type="EMBL" id="CP113089">
    <property type="protein sequence ID" value="WAB82641.1"/>
    <property type="molecule type" value="Genomic_DNA"/>
</dbReference>
<evidence type="ECO:0000313" key="2">
    <source>
        <dbReference type="Proteomes" id="UP001164706"/>
    </source>
</evidence>
<accession>A0A9E8SAJ3</accession>
<dbReference type="Proteomes" id="UP001164706">
    <property type="component" value="Chromosome"/>
</dbReference>